<protein>
    <submittedName>
        <fullName evidence="2">Uncharacterized protein</fullName>
    </submittedName>
</protein>
<organism evidence="2 3">
    <name type="scientific">Halolamina litorea</name>
    <dbReference type="NCBI Taxonomy" id="1515593"/>
    <lineage>
        <taxon>Archaea</taxon>
        <taxon>Methanobacteriati</taxon>
        <taxon>Methanobacteriota</taxon>
        <taxon>Stenosarchaea group</taxon>
        <taxon>Halobacteria</taxon>
        <taxon>Halobacteriales</taxon>
        <taxon>Haloferacaceae</taxon>
    </lineage>
</organism>
<dbReference type="AlphaFoldDB" id="A0ABD6BV81"/>
<accession>A0ABD6BV81</accession>
<evidence type="ECO:0000313" key="3">
    <source>
        <dbReference type="Proteomes" id="UP001597139"/>
    </source>
</evidence>
<comment type="caution">
    <text evidence="2">The sequence shown here is derived from an EMBL/GenBank/DDBJ whole genome shotgun (WGS) entry which is preliminary data.</text>
</comment>
<dbReference type="Proteomes" id="UP001597139">
    <property type="component" value="Unassembled WGS sequence"/>
</dbReference>
<reference evidence="2 3" key="1">
    <citation type="journal article" date="2019" name="Int. J. Syst. Evol. Microbiol.">
        <title>The Global Catalogue of Microorganisms (GCM) 10K type strain sequencing project: providing services to taxonomists for standard genome sequencing and annotation.</title>
        <authorList>
            <consortium name="The Broad Institute Genomics Platform"/>
            <consortium name="The Broad Institute Genome Sequencing Center for Infectious Disease"/>
            <person name="Wu L."/>
            <person name="Ma J."/>
        </authorList>
    </citation>
    <scope>NUCLEOTIDE SEQUENCE [LARGE SCALE GENOMIC DNA]</scope>
    <source>
        <strain evidence="2 3">CGMCC 1.12859</strain>
    </source>
</reference>
<gene>
    <name evidence="2" type="ORF">ACFSAU_10980</name>
</gene>
<keyword evidence="3" id="KW-1185">Reference proteome</keyword>
<dbReference type="EMBL" id="JBHUCZ010000009">
    <property type="protein sequence ID" value="MFD1568018.1"/>
    <property type="molecule type" value="Genomic_DNA"/>
</dbReference>
<proteinExistence type="predicted"/>
<evidence type="ECO:0000313" key="2">
    <source>
        <dbReference type="EMBL" id="MFD1568018.1"/>
    </source>
</evidence>
<evidence type="ECO:0000256" key="1">
    <source>
        <dbReference type="SAM" id="MobiDB-lite"/>
    </source>
</evidence>
<dbReference type="RefSeq" id="WP_267646808.1">
    <property type="nucleotide sequence ID" value="NZ_JANHGR010000001.1"/>
</dbReference>
<sequence length="102" mass="11762">MFRKRTGYETVIVKSDRLARGPETEMPEIDTAIDAGQDDKMFIPAWEDVREEITPEDHEEGTHVATIHYDMDAKSYELEYYVETESEKEEAEAEDEGEADAQ</sequence>
<feature type="region of interest" description="Disordered" evidence="1">
    <location>
        <begin position="82"/>
        <end position="102"/>
    </location>
</feature>
<name>A0ABD6BV81_9EURY</name>